<dbReference type="InterPro" id="IPR029063">
    <property type="entry name" value="SAM-dependent_MTases_sf"/>
</dbReference>
<comment type="caution">
    <text evidence="5">The sequence shown here is derived from an EMBL/GenBank/DDBJ whole genome shotgun (WGS) entry which is preliminary data.</text>
</comment>
<dbReference type="Pfam" id="PF03266">
    <property type="entry name" value="NTPase_1"/>
    <property type="match status" value="1"/>
</dbReference>
<keyword evidence="2" id="KW-0378">Hydrolase</keyword>
<keyword evidence="6" id="KW-1185">Reference proteome</keyword>
<dbReference type="CDD" id="cd02440">
    <property type="entry name" value="AdoMet_MTases"/>
    <property type="match status" value="1"/>
</dbReference>
<dbReference type="Gene3D" id="3.40.50.150">
    <property type="entry name" value="Vaccinia Virus protein VP39"/>
    <property type="match status" value="1"/>
</dbReference>
<evidence type="ECO:0000256" key="1">
    <source>
        <dbReference type="ARBA" id="ARBA00022741"/>
    </source>
</evidence>
<dbReference type="GO" id="GO:0017111">
    <property type="term" value="F:ribonucleoside triphosphate phosphatase activity"/>
    <property type="evidence" value="ECO:0007669"/>
    <property type="project" value="InterPro"/>
</dbReference>
<dbReference type="SUPFAM" id="SSF53335">
    <property type="entry name" value="S-adenosyl-L-methionine-dependent methyltransferases"/>
    <property type="match status" value="1"/>
</dbReference>
<dbReference type="EMBL" id="AYSO01000019">
    <property type="protein sequence ID" value="KIE45311.1"/>
    <property type="molecule type" value="Genomic_DNA"/>
</dbReference>
<keyword evidence="1" id="KW-0547">Nucleotide-binding</keyword>
<dbReference type="Pfam" id="PF13649">
    <property type="entry name" value="Methyltransf_25"/>
    <property type="match status" value="1"/>
</dbReference>
<dbReference type="Gene3D" id="3.40.50.300">
    <property type="entry name" value="P-loop containing nucleotide triphosphate hydrolases"/>
    <property type="match status" value="1"/>
</dbReference>
<dbReference type="PANTHER" id="PTHR43146:SF1">
    <property type="entry name" value="CANCER-RELATED NUCLEOSIDE-TRIPHOSPHATASE"/>
    <property type="match status" value="1"/>
</dbReference>
<name>A0A0C1R482_9CLOT</name>
<evidence type="ECO:0000256" key="2">
    <source>
        <dbReference type="ARBA" id="ARBA00022801"/>
    </source>
</evidence>
<evidence type="ECO:0000256" key="3">
    <source>
        <dbReference type="ARBA" id="ARBA00022840"/>
    </source>
</evidence>
<protein>
    <submittedName>
        <fullName evidence="5">Dynamin family protein</fullName>
    </submittedName>
</protein>
<dbReference type="OrthoDB" id="47144at2"/>
<evidence type="ECO:0000313" key="5">
    <source>
        <dbReference type="EMBL" id="KIE45311.1"/>
    </source>
</evidence>
<organism evidence="5 6">
    <name type="scientific">Clostridium argentinense CDC 2741</name>
    <dbReference type="NCBI Taxonomy" id="1418104"/>
    <lineage>
        <taxon>Bacteria</taxon>
        <taxon>Bacillati</taxon>
        <taxon>Bacillota</taxon>
        <taxon>Clostridia</taxon>
        <taxon>Eubacteriales</taxon>
        <taxon>Clostridiaceae</taxon>
        <taxon>Clostridium</taxon>
    </lineage>
</organism>
<sequence>MKNLFLTGEIGVGKSTLLKKLIEKINTSIGGYVTERVIDNNTLKYNLISLYDGTEEYSISQMPLNKHSNNPKVFLSSFNEGVFSILEKSFYERNVVIMDELGFMESKAYRFQDIVFKLLDSSNAVIGVLKKRDCEFLNNIRSRKDVVIIEVTEENRDTLLERLLLILVSFEVPLKKKDAFYWSEELIQFYNDAINYKKCEYTKIIIDEIKKYVPDFKDKTLLDIGAGIGTFSIPLSKEAKHITAVDSSFNMLNFFRKKAKSKEISNIDFILSPFEKANIPPHDITLSIHGGGATSKESLSSFYDLILDYGFIAIPTSHNFNREILYEMLDRPIRKFNVIDTLENLKLLNCNYEHKELTYNFPQFFKNYDNALNFFKEHFKIKNELEISILKEFIDKYIYKYENGYLFDNIKTSSFIAIKKS</sequence>
<evidence type="ECO:0000259" key="4">
    <source>
        <dbReference type="Pfam" id="PF13649"/>
    </source>
</evidence>
<dbReference type="InterPro" id="IPR027417">
    <property type="entry name" value="P-loop_NTPase"/>
</dbReference>
<dbReference type="SUPFAM" id="SSF52540">
    <property type="entry name" value="P-loop containing nucleoside triphosphate hydrolases"/>
    <property type="match status" value="1"/>
</dbReference>
<gene>
    <name evidence="5" type="ORF">U732_2511</name>
</gene>
<dbReference type="PANTHER" id="PTHR43146">
    <property type="entry name" value="CANCER-RELATED NUCLEOSIDE-TRIPHOSPHATASE"/>
    <property type="match status" value="1"/>
</dbReference>
<dbReference type="InterPro" id="IPR004948">
    <property type="entry name" value="Nuc-triphosphatase_THEP1"/>
</dbReference>
<dbReference type="STRING" id="29341.RSJ17_00675"/>
<dbReference type="RefSeq" id="WP_052268191.1">
    <property type="nucleotide sequence ID" value="NZ_AYSO01000019.1"/>
</dbReference>
<dbReference type="InterPro" id="IPR041698">
    <property type="entry name" value="Methyltransf_25"/>
</dbReference>
<evidence type="ECO:0000313" key="6">
    <source>
        <dbReference type="Proteomes" id="UP000031366"/>
    </source>
</evidence>
<dbReference type="AlphaFoldDB" id="A0A0C1R482"/>
<reference evidence="5 6" key="1">
    <citation type="journal article" date="2015" name="Infect. Genet. Evol.">
        <title>Genomic sequences of six botulinum neurotoxin-producing strains representing three clostridial species illustrate the mobility and diversity of botulinum neurotoxin genes.</title>
        <authorList>
            <person name="Smith T.J."/>
            <person name="Hill K.K."/>
            <person name="Xie G."/>
            <person name="Foley B.T."/>
            <person name="Williamson C.H."/>
            <person name="Foster J.T."/>
            <person name="Johnson S.L."/>
            <person name="Chertkov O."/>
            <person name="Teshima H."/>
            <person name="Gibbons H.S."/>
            <person name="Johnsky L.A."/>
            <person name="Karavis M.A."/>
            <person name="Smith L.A."/>
        </authorList>
    </citation>
    <scope>NUCLEOTIDE SEQUENCE [LARGE SCALE GENOMIC DNA]</scope>
    <source>
        <strain evidence="5 6">CDC 2741</strain>
    </source>
</reference>
<keyword evidence="3" id="KW-0067">ATP-binding</keyword>
<accession>A0A0C1R482</accession>
<dbReference type="Proteomes" id="UP000031366">
    <property type="component" value="Unassembled WGS sequence"/>
</dbReference>
<feature type="domain" description="Methyltransferase" evidence="4">
    <location>
        <begin position="222"/>
        <end position="282"/>
    </location>
</feature>
<dbReference type="GO" id="GO:0005524">
    <property type="term" value="F:ATP binding"/>
    <property type="evidence" value="ECO:0007669"/>
    <property type="project" value="UniProtKB-KW"/>
</dbReference>
<proteinExistence type="predicted"/>